<accession>A0A1L3JFH9</accession>
<dbReference type="EMBL" id="CP018154">
    <property type="protein sequence ID" value="APG63813.1"/>
    <property type="molecule type" value="Genomic_DNA"/>
</dbReference>
<dbReference type="AlphaFoldDB" id="A0A1L3JFH9"/>
<organism evidence="1 2">
    <name type="scientific">Sphingorhabdus lutea</name>
    <dbReference type="NCBI Taxonomy" id="1913578"/>
    <lineage>
        <taxon>Bacteria</taxon>
        <taxon>Pseudomonadati</taxon>
        <taxon>Pseudomonadota</taxon>
        <taxon>Alphaproteobacteria</taxon>
        <taxon>Sphingomonadales</taxon>
        <taxon>Sphingomonadaceae</taxon>
        <taxon>Sphingorhabdus</taxon>
    </lineage>
</organism>
<dbReference type="Proteomes" id="UP000242561">
    <property type="component" value="Chromosome"/>
</dbReference>
<proteinExistence type="predicted"/>
<gene>
    <name evidence="1" type="ORF">LPB140_11145</name>
</gene>
<dbReference type="InterPro" id="IPR006944">
    <property type="entry name" value="Phage/GTA_portal"/>
</dbReference>
<dbReference type="NCBIfam" id="TIGR01537">
    <property type="entry name" value="portal_HK97"/>
    <property type="match status" value="1"/>
</dbReference>
<name>A0A1L3JFH9_9SPHN</name>
<dbReference type="KEGG" id="sphl:LPB140_11145"/>
<dbReference type="STRING" id="1913578.LPB140_11145"/>
<evidence type="ECO:0000313" key="1">
    <source>
        <dbReference type="EMBL" id="APG63813.1"/>
    </source>
</evidence>
<dbReference type="Pfam" id="PF04860">
    <property type="entry name" value="Phage_portal"/>
    <property type="match status" value="1"/>
</dbReference>
<sequence length="356" mass="38563">MAVQFGNGANYIAHAQQAYCENPVAQRAVRMITDAISGAVLKISSPEIAALIDKNDGGFTILEDVSAHFLLHGNAFIHVQCDYLGRISALYALRPDRVKIIAGDDGWPVAYQYQIGQNVSEIAAYDEAGRPQIIHLRGFSPHDDHYGTGCLAASMRAVAVHNAATKWNEAFLDNAARPSGALIYDPGDPTATLTSEQFDRLKSEMEAGFSGAYNAGRPLLLEGGLKWQSLSMSPADMDFVALKAASAREISLAFGVPPMLMGLPGDNSYANYKEANRALWRLTLIPMCNKIFGAISAGLNPWVKGAKIELDLDMITALAEDREKLWAQVSSADFLSKEEKRAMLGLTHLCVEAGDE</sequence>
<protein>
    <submittedName>
        <fullName evidence="1">Phage portal protein</fullName>
    </submittedName>
</protein>
<dbReference type="InterPro" id="IPR006427">
    <property type="entry name" value="Portal_HK97"/>
</dbReference>
<reference evidence="1 2" key="1">
    <citation type="submission" date="2016-11" db="EMBL/GenBank/DDBJ databases">
        <title>Sphingorhabdus sp. LPB0140, isolated from marine environment.</title>
        <authorList>
            <person name="Kim E."/>
            <person name="Yi H."/>
        </authorList>
    </citation>
    <scope>NUCLEOTIDE SEQUENCE [LARGE SCALE GENOMIC DNA]</scope>
    <source>
        <strain evidence="1 2">LPB0140</strain>
    </source>
</reference>
<keyword evidence="2" id="KW-1185">Reference proteome</keyword>
<evidence type="ECO:0000313" key="2">
    <source>
        <dbReference type="Proteomes" id="UP000242561"/>
    </source>
</evidence>